<sequence length="320" mass="36203">MLASYNWIKGPNAKIVVPGMLWTPPKVVGKLNPNNGIFYRDRNAAADPKHPMEPTVVAVMKMQPAGLRLYVVACSHTLLALLGYVLEEDTALRMVVEVVGETVRLIRRENPPTEQLARVRGYGHSFPDAYTTLDAGLESAPRGHVVLEDNVFDIKTRSIYTNEDTLTNQFPVLWLNQISNFILGRHQVGRFNKDVLVENVRGKTETWERENEAVVNKLVGLLGYIIEIAMRHEATKLELTRQEEGDLEIRTRLPDAGDAFSRAVRAQWEDWLQEGRDEESEGEEGGDWYASSDDDDKDSYGWSDDDEYLTHCTEECGYCG</sequence>
<dbReference type="OrthoDB" id="5393654at2759"/>
<evidence type="ECO:0000313" key="3">
    <source>
        <dbReference type="Proteomes" id="UP000224854"/>
    </source>
</evidence>
<organism evidence="2 3">
    <name type="scientific">Ophiocordyceps australis</name>
    <dbReference type="NCBI Taxonomy" id="1399860"/>
    <lineage>
        <taxon>Eukaryota</taxon>
        <taxon>Fungi</taxon>
        <taxon>Dikarya</taxon>
        <taxon>Ascomycota</taxon>
        <taxon>Pezizomycotina</taxon>
        <taxon>Sordariomycetes</taxon>
        <taxon>Hypocreomycetidae</taxon>
        <taxon>Hypocreales</taxon>
        <taxon>Ophiocordycipitaceae</taxon>
        <taxon>Ophiocordyceps</taxon>
    </lineage>
</organism>
<feature type="compositionally biased region" description="Acidic residues" evidence="1">
    <location>
        <begin position="276"/>
        <end position="306"/>
    </location>
</feature>
<dbReference type="PANTHER" id="PTHR35179">
    <property type="entry name" value="PROTEIN CBG02620"/>
    <property type="match status" value="1"/>
</dbReference>
<dbReference type="Proteomes" id="UP000224854">
    <property type="component" value="Unassembled WGS sequence"/>
</dbReference>
<feature type="region of interest" description="Disordered" evidence="1">
    <location>
        <begin position="273"/>
        <end position="306"/>
    </location>
</feature>
<proteinExistence type="predicted"/>
<comment type="caution">
    <text evidence="2">The sequence shown here is derived from an EMBL/GenBank/DDBJ whole genome shotgun (WGS) entry which is preliminary data.</text>
</comment>
<protein>
    <submittedName>
        <fullName evidence="2">Uncharacterized protein</fullName>
    </submittedName>
</protein>
<name>A0A2C5XK95_9HYPO</name>
<evidence type="ECO:0000313" key="2">
    <source>
        <dbReference type="EMBL" id="PHH75309.1"/>
    </source>
</evidence>
<accession>A0A2C5XK95</accession>
<dbReference type="EMBL" id="NJEU01000379">
    <property type="protein sequence ID" value="PHH75309.1"/>
    <property type="molecule type" value="Genomic_DNA"/>
</dbReference>
<reference evidence="2 3" key="1">
    <citation type="submission" date="2017-06" db="EMBL/GenBank/DDBJ databases">
        <title>Ant-infecting Ophiocordyceps genomes reveal a high diversity of potential behavioral manipulation genes and a possible major role for enterotoxins.</title>
        <authorList>
            <person name="De Bekker C."/>
            <person name="Evans H.C."/>
            <person name="Brachmann A."/>
            <person name="Hughes D.P."/>
        </authorList>
    </citation>
    <scope>NUCLEOTIDE SEQUENCE [LARGE SCALE GENOMIC DNA]</scope>
    <source>
        <strain evidence="2 3">1348a</strain>
    </source>
</reference>
<keyword evidence="3" id="KW-1185">Reference proteome</keyword>
<dbReference type="PANTHER" id="PTHR35179:SF2">
    <property type="entry name" value="START DOMAIN-CONTAINING PROTEIN"/>
    <property type="match status" value="1"/>
</dbReference>
<dbReference type="AlphaFoldDB" id="A0A2C5XK95"/>
<gene>
    <name evidence="2" type="ORF">CDD82_4492</name>
</gene>
<evidence type="ECO:0000256" key="1">
    <source>
        <dbReference type="SAM" id="MobiDB-lite"/>
    </source>
</evidence>